<dbReference type="InterPro" id="IPR008915">
    <property type="entry name" value="Peptidase_M50"/>
</dbReference>
<evidence type="ECO:0000256" key="9">
    <source>
        <dbReference type="ARBA" id="ARBA00023049"/>
    </source>
</evidence>
<dbReference type="Gene3D" id="2.30.42.10">
    <property type="match status" value="1"/>
</dbReference>
<keyword evidence="7" id="KW-0862">Zinc</keyword>
<evidence type="ECO:0000256" key="5">
    <source>
        <dbReference type="ARBA" id="ARBA00022692"/>
    </source>
</evidence>
<feature type="transmembrane region" description="Helical" evidence="11">
    <location>
        <begin position="290"/>
        <end position="310"/>
    </location>
</feature>
<evidence type="ECO:0000256" key="8">
    <source>
        <dbReference type="ARBA" id="ARBA00022989"/>
    </source>
</evidence>
<dbReference type="Pfam" id="PF02163">
    <property type="entry name" value="Peptidase_M50"/>
    <property type="match status" value="1"/>
</dbReference>
<evidence type="ECO:0000256" key="4">
    <source>
        <dbReference type="ARBA" id="ARBA00022670"/>
    </source>
</evidence>
<evidence type="ECO:0000256" key="7">
    <source>
        <dbReference type="ARBA" id="ARBA00022833"/>
    </source>
</evidence>
<comment type="similarity">
    <text evidence="3">Belongs to the peptidase M50B family.</text>
</comment>
<keyword evidence="9" id="KW-0482">Metalloprotease</keyword>
<evidence type="ECO:0000256" key="6">
    <source>
        <dbReference type="ARBA" id="ARBA00022801"/>
    </source>
</evidence>
<keyword evidence="8 11" id="KW-1133">Transmembrane helix</keyword>
<organism evidence="13">
    <name type="scientific">Candidatus Actinomarina minuta</name>
    <dbReference type="NCBI Taxonomy" id="1389454"/>
    <lineage>
        <taxon>Bacteria</taxon>
        <taxon>Bacillati</taxon>
        <taxon>Actinomycetota</taxon>
        <taxon>Actinomycetes</taxon>
        <taxon>Candidatus Actinomarinidae</taxon>
        <taxon>Candidatus Actinomarinales</taxon>
        <taxon>Candidatus Actinomarineae</taxon>
        <taxon>Candidatus Actinomarinaceae</taxon>
        <taxon>Candidatus Actinomarina</taxon>
    </lineage>
</organism>
<dbReference type="InterPro" id="IPR004387">
    <property type="entry name" value="Pept_M50_Zn"/>
</dbReference>
<proteinExistence type="inferred from homology"/>
<dbReference type="GO" id="GO:0006508">
    <property type="term" value="P:proteolysis"/>
    <property type="evidence" value="ECO:0007669"/>
    <property type="project" value="UniProtKB-KW"/>
</dbReference>
<dbReference type="EMBL" id="KC811144">
    <property type="protein sequence ID" value="AGQ19832.1"/>
    <property type="molecule type" value="Genomic_DNA"/>
</dbReference>
<evidence type="ECO:0000313" key="13">
    <source>
        <dbReference type="EMBL" id="AGQ19832.1"/>
    </source>
</evidence>
<name>S5DY59_9ACTN</name>
<keyword evidence="6" id="KW-0378">Hydrolase</keyword>
<sequence>MNAFLTIALLTLFVVLHELGHYISAKRSKIAVSEFFVGFGPKLFSFKKNDTEYGLKVLPLGGYVKIPGMDENEEVEGYEAEELFHTATWTKKLYIASSGIIVNFLLAWLILFSIFTFYGVEQPTLEIETIGVSSVDPLTEAPSSIAGLKVGDVITSFNGNEVNSWNELVSYIEVNPNKFVSIGYLRNNQSYLTTTTLESRMISNTESGYLGVSPKIQNQKLGIIESISATTLVEIEMTKAAVDGIFTLFSPQNLQTLLGTYSGEIVPDEARPLSPIGLAQAGNQIAEGGYVNLFTLLAFVNIFLAVFNSIPLVPLDGGRVVLALYEGITGKKIPDRKLYPLAAVVIFVFIFLGITAFYLDITQPIKL</sequence>
<evidence type="ECO:0000256" key="2">
    <source>
        <dbReference type="ARBA" id="ARBA00004141"/>
    </source>
</evidence>
<reference evidence="13" key="1">
    <citation type="journal article" date="2013" name="Sci. Rep.">
        <title>Metagenomics uncovers a new group of low GC and ultra-small marine Actinobacteria.</title>
        <authorList>
            <person name="Ghai R."/>
            <person name="Mizuno C.M."/>
            <person name="Picazo A."/>
            <person name="Camacho A."/>
            <person name="Rodriguez-Valera F."/>
        </authorList>
    </citation>
    <scope>NUCLEOTIDE SEQUENCE</scope>
</reference>
<dbReference type="PANTHER" id="PTHR42837:SF2">
    <property type="entry name" value="MEMBRANE METALLOPROTEASE ARASP2, CHLOROPLASTIC-RELATED"/>
    <property type="match status" value="1"/>
</dbReference>
<dbReference type="GO" id="GO:0016020">
    <property type="term" value="C:membrane"/>
    <property type="evidence" value="ECO:0007669"/>
    <property type="project" value="UniProtKB-SubCell"/>
</dbReference>
<evidence type="ECO:0000256" key="10">
    <source>
        <dbReference type="ARBA" id="ARBA00023136"/>
    </source>
</evidence>
<feature type="transmembrane region" description="Helical" evidence="11">
    <location>
        <begin position="338"/>
        <end position="359"/>
    </location>
</feature>
<keyword evidence="5 11" id="KW-0812">Transmembrane</keyword>
<comment type="subcellular location">
    <subcellularLocation>
        <location evidence="2">Membrane</location>
        <topology evidence="2">Multi-pass membrane protein</topology>
    </subcellularLocation>
</comment>
<protein>
    <submittedName>
        <fullName evidence="13">Putative membrane-associated Zn-dependent proteases 1</fullName>
    </submittedName>
</protein>
<feature type="domain" description="Peptidase M50" evidence="12">
    <location>
        <begin position="6"/>
        <end position="350"/>
    </location>
</feature>
<dbReference type="AlphaFoldDB" id="S5DY59"/>
<accession>S5DY59</accession>
<evidence type="ECO:0000259" key="12">
    <source>
        <dbReference type="Pfam" id="PF02163"/>
    </source>
</evidence>
<dbReference type="PANTHER" id="PTHR42837">
    <property type="entry name" value="REGULATOR OF SIGMA-E PROTEASE RSEP"/>
    <property type="match status" value="1"/>
</dbReference>
<dbReference type="CDD" id="cd06163">
    <property type="entry name" value="S2P-M50_PDZ_RseP-like"/>
    <property type="match status" value="1"/>
</dbReference>
<dbReference type="InterPro" id="IPR036034">
    <property type="entry name" value="PDZ_sf"/>
</dbReference>
<keyword evidence="4 13" id="KW-0645">Protease</keyword>
<evidence type="ECO:0000256" key="11">
    <source>
        <dbReference type="SAM" id="Phobius"/>
    </source>
</evidence>
<dbReference type="GO" id="GO:0004222">
    <property type="term" value="F:metalloendopeptidase activity"/>
    <property type="evidence" value="ECO:0007669"/>
    <property type="project" value="InterPro"/>
</dbReference>
<evidence type="ECO:0000256" key="3">
    <source>
        <dbReference type="ARBA" id="ARBA00007931"/>
    </source>
</evidence>
<comment type="cofactor">
    <cofactor evidence="1">
        <name>Zn(2+)</name>
        <dbReference type="ChEBI" id="CHEBI:29105"/>
    </cofactor>
</comment>
<feature type="transmembrane region" description="Helical" evidence="11">
    <location>
        <begin position="93"/>
        <end position="118"/>
    </location>
</feature>
<keyword evidence="10 11" id="KW-0472">Membrane</keyword>
<evidence type="ECO:0000256" key="1">
    <source>
        <dbReference type="ARBA" id="ARBA00001947"/>
    </source>
</evidence>
<dbReference type="SUPFAM" id="SSF50156">
    <property type="entry name" value="PDZ domain-like"/>
    <property type="match status" value="1"/>
</dbReference>